<organism evidence="4 5">
    <name type="scientific">Bacillus selenitireducens (strain ATCC 700615 / DSM 15326 / MLS10)</name>
    <dbReference type="NCBI Taxonomy" id="439292"/>
    <lineage>
        <taxon>Bacteria</taxon>
        <taxon>Bacillati</taxon>
        <taxon>Bacillota</taxon>
        <taxon>Bacilli</taxon>
        <taxon>Bacillales</taxon>
        <taxon>Bacillaceae</taxon>
        <taxon>Salisediminibacterium</taxon>
    </lineage>
</organism>
<dbReference type="SUPFAM" id="SSF55073">
    <property type="entry name" value="Nucleotide cyclase"/>
    <property type="match status" value="1"/>
</dbReference>
<dbReference type="PROSITE" id="PS50887">
    <property type="entry name" value="GGDEF"/>
    <property type="match status" value="1"/>
</dbReference>
<dbReference type="eggNOG" id="COG5001">
    <property type="taxonomic scope" value="Bacteria"/>
</dbReference>
<dbReference type="Pfam" id="PF00990">
    <property type="entry name" value="GGDEF"/>
    <property type="match status" value="1"/>
</dbReference>
<dbReference type="InterPro" id="IPR001633">
    <property type="entry name" value="EAL_dom"/>
</dbReference>
<dbReference type="InterPro" id="IPR035919">
    <property type="entry name" value="EAL_sf"/>
</dbReference>
<dbReference type="Gene3D" id="3.20.20.450">
    <property type="entry name" value="EAL domain"/>
    <property type="match status" value="1"/>
</dbReference>
<proteinExistence type="predicted"/>
<feature type="domain" description="EAL" evidence="2">
    <location>
        <begin position="488"/>
        <end position="746"/>
    </location>
</feature>
<dbReference type="Proteomes" id="UP000000271">
    <property type="component" value="Chromosome"/>
</dbReference>
<evidence type="ECO:0000259" key="2">
    <source>
        <dbReference type="PROSITE" id="PS50883"/>
    </source>
</evidence>
<evidence type="ECO:0000313" key="5">
    <source>
        <dbReference type="Proteomes" id="UP000000271"/>
    </source>
</evidence>
<keyword evidence="1" id="KW-0812">Transmembrane</keyword>
<accession>D6XYA0</accession>
<evidence type="ECO:0000313" key="4">
    <source>
        <dbReference type="EMBL" id="ADI00169.1"/>
    </source>
</evidence>
<dbReference type="STRING" id="439292.Bsel_2670"/>
<dbReference type="RefSeq" id="WP_013173586.1">
    <property type="nucleotide sequence ID" value="NC_014219.1"/>
</dbReference>
<keyword evidence="1" id="KW-0472">Membrane</keyword>
<keyword evidence="1" id="KW-1133">Transmembrane helix</keyword>
<dbReference type="InterPro" id="IPR043128">
    <property type="entry name" value="Rev_trsase/Diguanyl_cyclase"/>
</dbReference>
<name>D6XYA0_BACIE</name>
<dbReference type="PANTHER" id="PTHR33121:SF71">
    <property type="entry name" value="OXYGEN SENSOR PROTEIN DOSP"/>
    <property type="match status" value="1"/>
</dbReference>
<dbReference type="SUPFAM" id="SSF141868">
    <property type="entry name" value="EAL domain-like"/>
    <property type="match status" value="1"/>
</dbReference>
<dbReference type="PROSITE" id="PS50883">
    <property type="entry name" value="EAL"/>
    <property type="match status" value="1"/>
</dbReference>
<gene>
    <name evidence="4" type="ordered locus">Bsel_2670</name>
</gene>
<dbReference type="InterPro" id="IPR000160">
    <property type="entry name" value="GGDEF_dom"/>
</dbReference>
<dbReference type="SMART" id="SM00052">
    <property type="entry name" value="EAL"/>
    <property type="match status" value="1"/>
</dbReference>
<dbReference type="KEGG" id="bse:Bsel_2670"/>
<dbReference type="CDD" id="cd01948">
    <property type="entry name" value="EAL"/>
    <property type="match status" value="1"/>
</dbReference>
<evidence type="ECO:0000259" key="3">
    <source>
        <dbReference type="PROSITE" id="PS50887"/>
    </source>
</evidence>
<evidence type="ECO:0000256" key="1">
    <source>
        <dbReference type="SAM" id="Phobius"/>
    </source>
</evidence>
<dbReference type="EMBL" id="CP001791">
    <property type="protein sequence ID" value="ADI00169.1"/>
    <property type="molecule type" value="Genomic_DNA"/>
</dbReference>
<dbReference type="Pfam" id="PF00563">
    <property type="entry name" value="EAL"/>
    <property type="match status" value="1"/>
</dbReference>
<keyword evidence="5" id="KW-1185">Reference proteome</keyword>
<dbReference type="AlphaFoldDB" id="D6XYA0"/>
<protein>
    <submittedName>
        <fullName evidence="4">Diguanylate cyclase/phosphodiesterase</fullName>
    </submittedName>
</protein>
<sequence length="748" mass="85254">MRKRKLKSVNLTWFGISFFTVTILYLVVALLVIQYRFNEMQDQYETRAVQTAEGYANVLSTGDRARNYIGELLEEQIATASGAVFLRDQPFNEALLSDYAEQFDVDEIYIYDEDGMVTHSSNGEFIGWEAPEGHPIRDFIQSGEETYVESVREDSERGFLMKFGYTRLDDGRFSQIGIRAERLQSFTDSFEARRMFEGIEETQAVEGAAIIRGGELTYVSDDETRDVILSFDLFEGRQIGEGNWTAAEDMLLVAAVPIPDARYGHEGHVAVVKTMDAFYFEMQFMVFSVSLIYASFLFVISTIFVSLYRKTKSHFDLAYFDPLTGLPNATYLKEYVKELKEDPGASPSAFLMINIRNFRAINLSKGYTVGDETLKLISHALNRRVGDAEMLFRFNSDRFIVIREDGSDDQRLLDDARQLIEEVSAHLEPIVESFPVKLQAAILAGNHRLADAEDIYRRLALTLDKIATDANQSILFFDADLEADYQRIELLKQELRGVVDGTNRESLYYHFQPQVRLDTGKLSGFEVLARFHSETYGEIRPDEFIRLAEENQLITDLGDRILIDAVSMARDIMDASKAVYPLAVNLSVIQLYRPDFTAFAVALCEDYGIPRSMIEFEVTESVFTDLFDEKPILQLQELKDAGFSISMDDFGKGYSSFSRLRDLPVNRLKIDKAFIWELDATNTEESLLEDIISMCHKMGLDVVGEGIETDYQQNYLKQLGCDLGQGFYFSRPVDREKALGMVKEGYSR</sequence>
<dbReference type="HOGENOM" id="CLU_000445_70_49_9"/>
<reference evidence="4" key="1">
    <citation type="submission" date="2009-10" db="EMBL/GenBank/DDBJ databases">
        <title>Complete sequence of Bacillus selenitireducens MLS10.</title>
        <authorList>
            <consortium name="US DOE Joint Genome Institute"/>
            <person name="Lucas S."/>
            <person name="Copeland A."/>
            <person name="Lapidus A."/>
            <person name="Glavina del Rio T."/>
            <person name="Dalin E."/>
            <person name="Tice H."/>
            <person name="Bruce D."/>
            <person name="Goodwin L."/>
            <person name="Pitluck S."/>
            <person name="Sims D."/>
            <person name="Brettin T."/>
            <person name="Detter J.C."/>
            <person name="Han C."/>
            <person name="Larimer F."/>
            <person name="Land M."/>
            <person name="Hauser L."/>
            <person name="Kyrpides N."/>
            <person name="Ovchinnikova G."/>
            <person name="Stolz J."/>
        </authorList>
    </citation>
    <scope>NUCLEOTIDE SEQUENCE [LARGE SCALE GENOMIC DNA]</scope>
    <source>
        <strain evidence="4">MLS10</strain>
    </source>
</reference>
<dbReference type="CDD" id="cd01949">
    <property type="entry name" value="GGDEF"/>
    <property type="match status" value="1"/>
</dbReference>
<dbReference type="InterPro" id="IPR029151">
    <property type="entry name" value="Sensor-like_sf"/>
</dbReference>
<feature type="transmembrane region" description="Helical" evidence="1">
    <location>
        <begin position="284"/>
        <end position="308"/>
    </location>
</feature>
<dbReference type="SMART" id="SM00267">
    <property type="entry name" value="GGDEF"/>
    <property type="match status" value="1"/>
</dbReference>
<dbReference type="PANTHER" id="PTHR33121">
    <property type="entry name" value="CYCLIC DI-GMP PHOSPHODIESTERASE PDEF"/>
    <property type="match status" value="1"/>
</dbReference>
<dbReference type="GO" id="GO:0071111">
    <property type="term" value="F:cyclic-guanylate-specific phosphodiesterase activity"/>
    <property type="evidence" value="ECO:0007669"/>
    <property type="project" value="InterPro"/>
</dbReference>
<dbReference type="NCBIfam" id="TIGR00254">
    <property type="entry name" value="GGDEF"/>
    <property type="match status" value="1"/>
</dbReference>
<feature type="transmembrane region" description="Helical" evidence="1">
    <location>
        <begin position="12"/>
        <end position="33"/>
    </location>
</feature>
<dbReference type="Gene3D" id="3.30.70.270">
    <property type="match status" value="1"/>
</dbReference>
<dbReference type="InterPro" id="IPR050706">
    <property type="entry name" value="Cyclic-di-GMP_PDE-like"/>
</dbReference>
<feature type="domain" description="GGDEF" evidence="3">
    <location>
        <begin position="346"/>
        <end position="479"/>
    </location>
</feature>
<dbReference type="SUPFAM" id="SSF103190">
    <property type="entry name" value="Sensory domain-like"/>
    <property type="match status" value="1"/>
</dbReference>
<dbReference type="InterPro" id="IPR029787">
    <property type="entry name" value="Nucleotide_cyclase"/>
</dbReference>